<comment type="cofactor">
    <cofactor evidence="1">
        <name>pyridoxal 5'-phosphate</name>
        <dbReference type="ChEBI" id="CHEBI:597326"/>
    </cofactor>
</comment>
<dbReference type="SUPFAM" id="SSF55904">
    <property type="entry name" value="Ornithine decarboxylase C-terminal domain"/>
    <property type="match status" value="1"/>
</dbReference>
<keyword evidence="4" id="KW-0663">Pyridoxal phosphate</keyword>
<evidence type="ECO:0000256" key="3">
    <source>
        <dbReference type="ARBA" id="ARBA00022793"/>
    </source>
</evidence>
<dbReference type="InterPro" id="IPR015424">
    <property type="entry name" value="PyrdxlP-dep_Trfase"/>
</dbReference>
<dbReference type="Pfam" id="PF01276">
    <property type="entry name" value="OKR_DC_1"/>
    <property type="match status" value="1"/>
</dbReference>
<dbReference type="InterPro" id="IPR015421">
    <property type="entry name" value="PyrdxlP-dep_Trfase_major"/>
</dbReference>
<protein>
    <submittedName>
        <fullName evidence="8">Aminotransferase class V-fold PLP-dependent enzyme</fullName>
    </submittedName>
</protein>
<organism evidence="8 9">
    <name type="scientific">Clostridium paridis</name>
    <dbReference type="NCBI Taxonomy" id="2803863"/>
    <lineage>
        <taxon>Bacteria</taxon>
        <taxon>Bacillati</taxon>
        <taxon>Bacillota</taxon>
        <taxon>Clostridia</taxon>
        <taxon>Eubacteriales</taxon>
        <taxon>Clostridiaceae</taxon>
        <taxon>Clostridium</taxon>
    </lineage>
</organism>
<evidence type="ECO:0000256" key="1">
    <source>
        <dbReference type="ARBA" id="ARBA00001933"/>
    </source>
</evidence>
<dbReference type="GO" id="GO:0008483">
    <property type="term" value="F:transaminase activity"/>
    <property type="evidence" value="ECO:0007669"/>
    <property type="project" value="UniProtKB-KW"/>
</dbReference>
<evidence type="ECO:0000259" key="6">
    <source>
        <dbReference type="Pfam" id="PF01276"/>
    </source>
</evidence>
<evidence type="ECO:0000313" key="8">
    <source>
        <dbReference type="EMBL" id="MBL4930685.1"/>
    </source>
</evidence>
<comment type="similarity">
    <text evidence="2">Belongs to the Orn/Lys/Arg decarboxylase class-I family.</text>
</comment>
<dbReference type="InterPro" id="IPR052357">
    <property type="entry name" value="Orn_Lys_Arg_decarboxylase-I"/>
</dbReference>
<dbReference type="GO" id="GO:0016831">
    <property type="term" value="F:carboxy-lyase activity"/>
    <property type="evidence" value="ECO:0007669"/>
    <property type="project" value="UniProtKB-KW"/>
</dbReference>
<reference evidence="8" key="1">
    <citation type="submission" date="2021-01" db="EMBL/GenBank/DDBJ databases">
        <title>Genome public.</title>
        <authorList>
            <person name="Liu C."/>
            <person name="Sun Q."/>
        </authorList>
    </citation>
    <scope>NUCLEOTIDE SEQUENCE</scope>
    <source>
        <strain evidence="8">YIM B02565</strain>
    </source>
</reference>
<evidence type="ECO:0000259" key="7">
    <source>
        <dbReference type="Pfam" id="PF03711"/>
    </source>
</evidence>
<dbReference type="InterPro" id="IPR036633">
    <property type="entry name" value="Prn/Lys/Arg_de-COase_C_sf"/>
</dbReference>
<dbReference type="Pfam" id="PF03711">
    <property type="entry name" value="OKR_DC_1_C"/>
    <property type="match status" value="1"/>
</dbReference>
<evidence type="ECO:0000256" key="2">
    <source>
        <dbReference type="ARBA" id="ARBA00010671"/>
    </source>
</evidence>
<keyword evidence="8" id="KW-0808">Transferase</keyword>
<evidence type="ECO:0000256" key="5">
    <source>
        <dbReference type="ARBA" id="ARBA00023239"/>
    </source>
</evidence>
<dbReference type="RefSeq" id="WP_202766070.1">
    <property type="nucleotide sequence ID" value="NZ_JAESWA010000014.1"/>
</dbReference>
<keyword evidence="3" id="KW-0210">Decarboxylase</keyword>
<accession>A0A937FD99</accession>
<gene>
    <name evidence="8" type="ORF">JK634_02610</name>
</gene>
<evidence type="ECO:0000256" key="4">
    <source>
        <dbReference type="ARBA" id="ARBA00022898"/>
    </source>
</evidence>
<keyword evidence="5" id="KW-0456">Lyase</keyword>
<feature type="domain" description="Orn/Lys/Arg decarboxylases family 1 pyridoxal-P attachment site" evidence="6">
    <location>
        <begin position="5"/>
        <end position="313"/>
    </location>
</feature>
<dbReference type="InterPro" id="IPR008286">
    <property type="entry name" value="Prn/Lys/Arg_de-COase_C"/>
</dbReference>
<keyword evidence="9" id="KW-1185">Reference proteome</keyword>
<comment type="caution">
    <text evidence="8">The sequence shown here is derived from an EMBL/GenBank/DDBJ whole genome shotgun (WGS) entry which is preliminary data.</text>
</comment>
<dbReference type="PANTHER" id="PTHR43277">
    <property type="entry name" value="ARGININE DECARBOXYLASE"/>
    <property type="match status" value="1"/>
</dbReference>
<dbReference type="InterPro" id="IPR000310">
    <property type="entry name" value="Orn/Lys/Arg_deCO2ase_major_dom"/>
</dbReference>
<name>A0A937FD99_9CLOT</name>
<sequence length="470" mass="53697">MTKIPMLEGLSEYKKLDLAPFSMPGHKLGRAFNKSILELIPSSDITEVEGLDNLHNPRGIIKEAQKLLKNCYKSKSSYFLVNGSSSGNLAMIFAAFQEGDKVLVERNCHKSIYNGIMLRKLKPIFLKNSVEKNNDVTLGIDLNNFFKVLEKESDIKGIILTYPNYFGIGVNLKTIVNKCKEKDIKILLDAAHGAHFGFNKNLPENPLKYEIDMIVMSAHKTLPSLTQSAYLHINKEEYKEKIEFYLKIFTSTSPSYIFLLTLDYSRYYLQEKADKEYEILIDRINIFKDNVKKVPYIKVMSKEDLGSEWIFDPTKIVITQGKEYKSIDLEKYLLEKGVQCEMSFGRTVVLIATPFNTQEDFDRLEKAILELKLVKSENETYKGYNSYLEIQDGDIIEPYKILDKATTLLDINYISGHIAAENITPYPPGIPFIMLGEKISNEKKDKLIELLEDNIDIIGVQDGKVKVVSN</sequence>
<keyword evidence="8" id="KW-0032">Aminotransferase</keyword>
<dbReference type="Gene3D" id="3.90.105.10">
    <property type="entry name" value="Molybdopterin biosynthesis moea protein, domain 2"/>
    <property type="match status" value="1"/>
</dbReference>
<dbReference type="SUPFAM" id="SSF53383">
    <property type="entry name" value="PLP-dependent transferases"/>
    <property type="match status" value="1"/>
</dbReference>
<dbReference type="PANTHER" id="PTHR43277:SF4">
    <property type="entry name" value="ARGININE DECARBOXYLASE"/>
    <property type="match status" value="1"/>
</dbReference>
<dbReference type="EMBL" id="JAESWA010000014">
    <property type="protein sequence ID" value="MBL4930685.1"/>
    <property type="molecule type" value="Genomic_DNA"/>
</dbReference>
<evidence type="ECO:0000313" key="9">
    <source>
        <dbReference type="Proteomes" id="UP000623681"/>
    </source>
</evidence>
<feature type="domain" description="Orn/Lys/Arg decarboxylase C-terminal" evidence="7">
    <location>
        <begin position="400"/>
        <end position="445"/>
    </location>
</feature>
<dbReference type="Gene3D" id="3.40.640.10">
    <property type="entry name" value="Type I PLP-dependent aspartate aminotransferase-like (Major domain)"/>
    <property type="match status" value="1"/>
</dbReference>
<dbReference type="AlphaFoldDB" id="A0A937FD99"/>
<proteinExistence type="inferred from homology"/>
<dbReference type="Proteomes" id="UP000623681">
    <property type="component" value="Unassembled WGS sequence"/>
</dbReference>